<dbReference type="SMART" id="SM01196">
    <property type="entry name" value="FERM_C"/>
    <property type="match status" value="1"/>
</dbReference>
<dbReference type="Gene3D" id="2.30.29.30">
    <property type="entry name" value="Pleckstrin-homology domain (PH domain)/Phosphotyrosine-binding domain (PTB)"/>
    <property type="match status" value="1"/>
</dbReference>
<dbReference type="GO" id="GO:0071944">
    <property type="term" value="C:cell periphery"/>
    <property type="evidence" value="ECO:0007669"/>
    <property type="project" value="UniProtKB-ARBA"/>
</dbReference>
<dbReference type="PROSITE" id="PS50057">
    <property type="entry name" value="FERM_3"/>
    <property type="match status" value="1"/>
</dbReference>
<gene>
    <name evidence="6" type="ORF">PUN28_001316</name>
</gene>
<evidence type="ECO:0000313" key="6">
    <source>
        <dbReference type="EMBL" id="KAL0134445.1"/>
    </source>
</evidence>
<evidence type="ECO:0000259" key="5">
    <source>
        <dbReference type="PROSITE" id="PS50057"/>
    </source>
</evidence>
<dbReference type="InterPro" id="IPR011993">
    <property type="entry name" value="PH-like_dom_sf"/>
</dbReference>
<dbReference type="AlphaFoldDB" id="A0AAW2H4G5"/>
<dbReference type="GO" id="GO:0004725">
    <property type="term" value="F:protein tyrosine phosphatase activity"/>
    <property type="evidence" value="ECO:0007669"/>
    <property type="project" value="UniProtKB-EC"/>
</dbReference>
<dbReference type="PANTHER" id="PTHR45706">
    <property type="entry name" value="TYROSINE-PROTEIN PHOSPHATASE"/>
    <property type="match status" value="1"/>
</dbReference>
<reference evidence="6 7" key="1">
    <citation type="submission" date="2023-03" db="EMBL/GenBank/DDBJ databases">
        <title>High recombination rates correlate with genetic variation in Cardiocondyla obscurior ants.</title>
        <authorList>
            <person name="Errbii M."/>
        </authorList>
    </citation>
    <scope>NUCLEOTIDE SEQUENCE [LARGE SCALE GENOMIC DNA]</scope>
    <source>
        <strain evidence="6">Alpha-2009</strain>
        <tissue evidence="6">Whole body</tissue>
    </source>
</reference>
<accession>A0AAW2H4G5</accession>
<dbReference type="PANTHER" id="PTHR45706:SF1">
    <property type="entry name" value="PEZ, ISOFORM A"/>
    <property type="match status" value="1"/>
</dbReference>
<dbReference type="SUPFAM" id="SSF47031">
    <property type="entry name" value="Second domain of FERM"/>
    <property type="match status" value="1"/>
</dbReference>
<name>A0AAW2H4G5_9HYME</name>
<feature type="region of interest" description="Disordered" evidence="4">
    <location>
        <begin position="236"/>
        <end position="262"/>
    </location>
</feature>
<dbReference type="PRINTS" id="PR00935">
    <property type="entry name" value="BAND41"/>
</dbReference>
<dbReference type="InterPro" id="IPR014352">
    <property type="entry name" value="FERM/acyl-CoA-bd_prot_sf"/>
</dbReference>
<evidence type="ECO:0000256" key="1">
    <source>
        <dbReference type="ARBA" id="ARBA00013064"/>
    </source>
</evidence>
<evidence type="ECO:0000256" key="4">
    <source>
        <dbReference type="SAM" id="MobiDB-lite"/>
    </source>
</evidence>
<feature type="domain" description="FERM" evidence="5">
    <location>
        <begin position="1"/>
        <end position="230"/>
    </location>
</feature>
<evidence type="ECO:0000313" key="7">
    <source>
        <dbReference type="Proteomes" id="UP001430953"/>
    </source>
</evidence>
<keyword evidence="2" id="KW-0378">Hydrolase</keyword>
<dbReference type="SUPFAM" id="SSF50729">
    <property type="entry name" value="PH domain-like"/>
    <property type="match status" value="1"/>
</dbReference>
<dbReference type="Gene3D" id="1.20.80.10">
    <property type="match status" value="1"/>
</dbReference>
<keyword evidence="3" id="KW-0904">Protein phosphatase</keyword>
<dbReference type="InterPro" id="IPR019748">
    <property type="entry name" value="FERM_central"/>
</dbReference>
<dbReference type="InterPro" id="IPR018980">
    <property type="entry name" value="FERM_PH-like_C"/>
</dbReference>
<organism evidence="6 7">
    <name type="scientific">Cardiocondyla obscurior</name>
    <dbReference type="NCBI Taxonomy" id="286306"/>
    <lineage>
        <taxon>Eukaryota</taxon>
        <taxon>Metazoa</taxon>
        <taxon>Ecdysozoa</taxon>
        <taxon>Arthropoda</taxon>
        <taxon>Hexapoda</taxon>
        <taxon>Insecta</taxon>
        <taxon>Pterygota</taxon>
        <taxon>Neoptera</taxon>
        <taxon>Endopterygota</taxon>
        <taxon>Hymenoptera</taxon>
        <taxon>Apocrita</taxon>
        <taxon>Aculeata</taxon>
        <taxon>Formicoidea</taxon>
        <taxon>Formicidae</taxon>
        <taxon>Myrmicinae</taxon>
        <taxon>Cardiocondyla</taxon>
    </lineage>
</organism>
<dbReference type="InterPro" id="IPR000299">
    <property type="entry name" value="FERM_domain"/>
</dbReference>
<feature type="compositionally biased region" description="Polar residues" evidence="4">
    <location>
        <begin position="247"/>
        <end position="258"/>
    </location>
</feature>
<dbReference type="CDD" id="cd14473">
    <property type="entry name" value="FERM_B-lobe"/>
    <property type="match status" value="1"/>
</dbReference>
<comment type="caution">
    <text evidence="6">The sequence shown here is derived from an EMBL/GenBank/DDBJ whole genome shotgun (WGS) entry which is preliminary data.</text>
</comment>
<dbReference type="Proteomes" id="UP001430953">
    <property type="component" value="Unassembled WGS sequence"/>
</dbReference>
<proteinExistence type="predicted"/>
<dbReference type="InterPro" id="IPR019749">
    <property type="entry name" value="Band_41_domain"/>
</dbReference>
<dbReference type="InterPro" id="IPR035963">
    <property type="entry name" value="FERM_2"/>
</dbReference>
<protein>
    <recommendedName>
        <fullName evidence="1">protein-tyrosine-phosphatase</fullName>
        <ecNumber evidence="1">3.1.3.48</ecNumber>
    </recommendedName>
</protein>
<dbReference type="EC" id="3.1.3.48" evidence="1"/>
<dbReference type="InterPro" id="IPR041782">
    <property type="entry name" value="PTPN14/21_FERM_C"/>
</dbReference>
<dbReference type="GO" id="GO:0030182">
    <property type="term" value="P:neuron differentiation"/>
    <property type="evidence" value="ECO:0007669"/>
    <property type="project" value="UniProtKB-ARBA"/>
</dbReference>
<evidence type="ECO:0000256" key="3">
    <source>
        <dbReference type="ARBA" id="ARBA00022912"/>
    </source>
</evidence>
<dbReference type="GO" id="GO:0009887">
    <property type="term" value="P:animal organ morphogenesis"/>
    <property type="evidence" value="ECO:0007669"/>
    <property type="project" value="UniProtKB-ARBA"/>
</dbReference>
<dbReference type="EMBL" id="JADYXP020000001">
    <property type="protein sequence ID" value="KAL0134445.1"/>
    <property type="molecule type" value="Genomic_DNA"/>
</dbReference>
<dbReference type="Pfam" id="PF09380">
    <property type="entry name" value="FERM_C"/>
    <property type="match status" value="1"/>
</dbReference>
<dbReference type="Pfam" id="PF00373">
    <property type="entry name" value="FERM_M"/>
    <property type="match status" value="1"/>
</dbReference>
<evidence type="ECO:0000256" key="2">
    <source>
        <dbReference type="ARBA" id="ARBA00022801"/>
    </source>
</evidence>
<keyword evidence="7" id="KW-1185">Reference proteome</keyword>
<sequence length="351" mass="40418">MDKPLKRQLEKDAKSFTLYLRVMYYIVDAQLIQDEMTRFHYYLQLKNDVLENKIHCNYRQACILASYSMQAEFGNYSPERHTLEYLQQCTFFPNDVGKTDPSGQDSLLHTAICQYKGLINMTQATAEELYISIAMQLEGYGTETFTAKDNSNNKVILGISINGIMVAYPNTQATQFYRWKDISNVINQKKTFRIEYKLEDAKQFVFTESREAKYIWRLCIAQHLFYIQYQERRPQERSSGCCDNDTNDSSEQAVSVHSDNYGHRTSDTHTRWTSYNDLSIPSPCPVVSVSSTDINSLQALLPSYRPAPDYETAIQMKYNNGGNAPQPYYANQSAIVGSDISCLLGVNRNRY</sequence>
<dbReference type="CDD" id="cd13188">
    <property type="entry name" value="FERM_C_PTPN14_PTPN21"/>
    <property type="match status" value="1"/>
</dbReference>